<feature type="region of interest" description="Disordered" evidence="1">
    <location>
        <begin position="26"/>
        <end position="45"/>
    </location>
</feature>
<dbReference type="AlphaFoldDB" id="A0AAN8QA87"/>
<keyword evidence="3" id="KW-1185">Reference proteome</keyword>
<sequence length="106" mass="11466">MAAVCWGLPARHSAADTDHRLPELEAEGSRGRVVCSTSPQGHGLQAEQQNHITQAETTGWGENVHLRRGTVDGPMLDIALLGTVQPSENSFADRIVSQGEYSGWRC</sequence>
<evidence type="ECO:0000313" key="2">
    <source>
        <dbReference type="EMBL" id="KAK6297350.1"/>
    </source>
</evidence>
<dbReference type="Proteomes" id="UP001356427">
    <property type="component" value="Unassembled WGS sequence"/>
</dbReference>
<gene>
    <name evidence="2" type="ORF">J4Q44_G00319330</name>
</gene>
<reference evidence="2 3" key="1">
    <citation type="submission" date="2021-04" db="EMBL/GenBank/DDBJ databases">
        <authorList>
            <person name="De Guttry C."/>
            <person name="Zahm M."/>
            <person name="Klopp C."/>
            <person name="Cabau C."/>
            <person name="Louis A."/>
            <person name="Berthelot C."/>
            <person name="Parey E."/>
            <person name="Roest Crollius H."/>
            <person name="Montfort J."/>
            <person name="Robinson-Rechavi M."/>
            <person name="Bucao C."/>
            <person name="Bouchez O."/>
            <person name="Gislard M."/>
            <person name="Lluch J."/>
            <person name="Milhes M."/>
            <person name="Lampietro C."/>
            <person name="Lopez Roques C."/>
            <person name="Donnadieu C."/>
            <person name="Braasch I."/>
            <person name="Desvignes T."/>
            <person name="Postlethwait J."/>
            <person name="Bobe J."/>
            <person name="Wedekind C."/>
            <person name="Guiguen Y."/>
        </authorList>
    </citation>
    <scope>NUCLEOTIDE SEQUENCE [LARGE SCALE GENOMIC DNA]</scope>
    <source>
        <strain evidence="2">Cs_M1</strain>
        <tissue evidence="2">Blood</tissue>
    </source>
</reference>
<protein>
    <submittedName>
        <fullName evidence="2">Uncharacterized protein</fullName>
    </submittedName>
</protein>
<name>A0AAN8QA87_9TELE</name>
<organism evidence="2 3">
    <name type="scientific">Coregonus suidteri</name>
    <dbReference type="NCBI Taxonomy" id="861788"/>
    <lineage>
        <taxon>Eukaryota</taxon>
        <taxon>Metazoa</taxon>
        <taxon>Chordata</taxon>
        <taxon>Craniata</taxon>
        <taxon>Vertebrata</taxon>
        <taxon>Euteleostomi</taxon>
        <taxon>Actinopterygii</taxon>
        <taxon>Neopterygii</taxon>
        <taxon>Teleostei</taxon>
        <taxon>Protacanthopterygii</taxon>
        <taxon>Salmoniformes</taxon>
        <taxon>Salmonidae</taxon>
        <taxon>Coregoninae</taxon>
        <taxon>Coregonus</taxon>
    </lineage>
</organism>
<comment type="caution">
    <text evidence="2">The sequence shown here is derived from an EMBL/GenBank/DDBJ whole genome shotgun (WGS) entry which is preliminary data.</text>
</comment>
<evidence type="ECO:0000256" key="1">
    <source>
        <dbReference type="SAM" id="MobiDB-lite"/>
    </source>
</evidence>
<feature type="compositionally biased region" description="Polar residues" evidence="1">
    <location>
        <begin position="35"/>
        <end position="45"/>
    </location>
</feature>
<proteinExistence type="predicted"/>
<evidence type="ECO:0000313" key="3">
    <source>
        <dbReference type="Proteomes" id="UP001356427"/>
    </source>
</evidence>
<dbReference type="EMBL" id="JAGTTL010000031">
    <property type="protein sequence ID" value="KAK6297350.1"/>
    <property type="molecule type" value="Genomic_DNA"/>
</dbReference>
<accession>A0AAN8QA87</accession>